<sequence length="66" mass="7481">MLSSSTGQPHMSTNPTKHKNKHKHKETHQQVTKMAQSQHEDRSLRICSSSFMITGHLTLFSSFTVS</sequence>
<dbReference type="Proteomes" id="UP000015105">
    <property type="component" value="Chromosome 1D"/>
</dbReference>
<feature type="compositionally biased region" description="Basic residues" evidence="1">
    <location>
        <begin position="16"/>
        <end position="26"/>
    </location>
</feature>
<name>A0A452XRY7_AEGTS</name>
<feature type="region of interest" description="Disordered" evidence="1">
    <location>
        <begin position="1"/>
        <end position="41"/>
    </location>
</feature>
<reference evidence="3" key="1">
    <citation type="journal article" date="2014" name="Science">
        <title>Ancient hybridizations among the ancestral genomes of bread wheat.</title>
        <authorList>
            <consortium name="International Wheat Genome Sequencing Consortium,"/>
            <person name="Marcussen T."/>
            <person name="Sandve S.R."/>
            <person name="Heier L."/>
            <person name="Spannagl M."/>
            <person name="Pfeifer M."/>
            <person name="Jakobsen K.S."/>
            <person name="Wulff B.B."/>
            <person name="Steuernagel B."/>
            <person name="Mayer K.F."/>
            <person name="Olsen O.A."/>
        </authorList>
    </citation>
    <scope>NUCLEOTIDE SEQUENCE [LARGE SCALE GENOMIC DNA]</scope>
    <source>
        <strain evidence="3">cv. AL8/78</strain>
    </source>
</reference>
<evidence type="ECO:0000256" key="1">
    <source>
        <dbReference type="SAM" id="MobiDB-lite"/>
    </source>
</evidence>
<protein>
    <submittedName>
        <fullName evidence="2">Uncharacterized protein</fullName>
    </submittedName>
</protein>
<reference evidence="3" key="2">
    <citation type="journal article" date="2017" name="Nat. Plants">
        <title>The Aegilops tauschii genome reveals multiple impacts of transposons.</title>
        <authorList>
            <person name="Zhao G."/>
            <person name="Zou C."/>
            <person name="Li K."/>
            <person name="Wang K."/>
            <person name="Li T."/>
            <person name="Gao L."/>
            <person name="Zhang X."/>
            <person name="Wang H."/>
            <person name="Yang Z."/>
            <person name="Liu X."/>
            <person name="Jiang W."/>
            <person name="Mao L."/>
            <person name="Kong X."/>
            <person name="Jiao Y."/>
            <person name="Jia J."/>
        </authorList>
    </citation>
    <scope>NUCLEOTIDE SEQUENCE [LARGE SCALE GENOMIC DNA]</scope>
    <source>
        <strain evidence="3">cv. AL8/78</strain>
    </source>
</reference>
<reference evidence="2" key="3">
    <citation type="journal article" date="2017" name="Nature">
        <title>Genome sequence of the progenitor of the wheat D genome Aegilops tauschii.</title>
        <authorList>
            <person name="Luo M.C."/>
            <person name="Gu Y.Q."/>
            <person name="Puiu D."/>
            <person name="Wang H."/>
            <person name="Twardziok S.O."/>
            <person name="Deal K.R."/>
            <person name="Huo N."/>
            <person name="Zhu T."/>
            <person name="Wang L."/>
            <person name="Wang Y."/>
            <person name="McGuire P.E."/>
            <person name="Liu S."/>
            <person name="Long H."/>
            <person name="Ramasamy R.K."/>
            <person name="Rodriguez J.C."/>
            <person name="Van S.L."/>
            <person name="Yuan L."/>
            <person name="Wang Z."/>
            <person name="Xia Z."/>
            <person name="Xiao L."/>
            <person name="Anderson O.D."/>
            <person name="Ouyang S."/>
            <person name="Liang Y."/>
            <person name="Zimin A.V."/>
            <person name="Pertea G."/>
            <person name="Qi P."/>
            <person name="Bennetzen J.L."/>
            <person name="Dai X."/>
            <person name="Dawson M.W."/>
            <person name="Muller H.G."/>
            <person name="Kugler K."/>
            <person name="Rivarola-Duarte L."/>
            <person name="Spannagl M."/>
            <person name="Mayer K.F.X."/>
            <person name="Lu F.H."/>
            <person name="Bevan M.W."/>
            <person name="Leroy P."/>
            <person name="Li P."/>
            <person name="You F.M."/>
            <person name="Sun Q."/>
            <person name="Liu Z."/>
            <person name="Lyons E."/>
            <person name="Wicker T."/>
            <person name="Salzberg S.L."/>
            <person name="Devos K.M."/>
            <person name="Dvorak J."/>
        </authorList>
    </citation>
    <scope>NUCLEOTIDE SEQUENCE [LARGE SCALE GENOMIC DNA]</scope>
    <source>
        <strain evidence="2">cv. AL8/78</strain>
    </source>
</reference>
<dbReference type="Gramene" id="AET1Gv20137500.4">
    <property type="protein sequence ID" value="AET1Gv20137500.4"/>
    <property type="gene ID" value="AET1Gv20137500"/>
</dbReference>
<dbReference type="EnsemblPlants" id="AET1Gv20137500.5">
    <property type="protein sequence ID" value="AET1Gv20137500.5"/>
    <property type="gene ID" value="AET1Gv20137500"/>
</dbReference>
<dbReference type="Gramene" id="AET1Gv20137500.5">
    <property type="protein sequence ID" value="AET1Gv20137500.5"/>
    <property type="gene ID" value="AET1Gv20137500"/>
</dbReference>
<reference evidence="2" key="4">
    <citation type="submission" date="2019-03" db="UniProtKB">
        <authorList>
            <consortium name="EnsemblPlants"/>
        </authorList>
    </citation>
    <scope>IDENTIFICATION</scope>
</reference>
<dbReference type="EnsemblPlants" id="AET1Gv20137500.4">
    <property type="protein sequence ID" value="AET1Gv20137500.4"/>
    <property type="gene ID" value="AET1Gv20137500"/>
</dbReference>
<evidence type="ECO:0000313" key="3">
    <source>
        <dbReference type="Proteomes" id="UP000015105"/>
    </source>
</evidence>
<keyword evidence="3" id="KW-1185">Reference proteome</keyword>
<feature type="compositionally biased region" description="Polar residues" evidence="1">
    <location>
        <begin position="1"/>
        <end position="15"/>
    </location>
</feature>
<dbReference type="AlphaFoldDB" id="A0A452XRY7"/>
<reference evidence="2" key="5">
    <citation type="journal article" date="2021" name="G3 (Bethesda)">
        <title>Aegilops tauschii genome assembly Aet v5.0 features greater sequence contiguity and improved annotation.</title>
        <authorList>
            <person name="Wang L."/>
            <person name="Zhu T."/>
            <person name="Rodriguez J.C."/>
            <person name="Deal K.R."/>
            <person name="Dubcovsky J."/>
            <person name="McGuire P.E."/>
            <person name="Lux T."/>
            <person name="Spannagl M."/>
            <person name="Mayer K.F.X."/>
            <person name="Baldrich P."/>
            <person name="Meyers B.C."/>
            <person name="Huo N."/>
            <person name="Gu Y.Q."/>
            <person name="Zhou H."/>
            <person name="Devos K.M."/>
            <person name="Bennetzen J.L."/>
            <person name="Unver T."/>
            <person name="Budak H."/>
            <person name="Gulick P.J."/>
            <person name="Galiba G."/>
            <person name="Kalapos B."/>
            <person name="Nelson D.R."/>
            <person name="Li P."/>
            <person name="You F.M."/>
            <person name="Luo M.C."/>
            <person name="Dvorak J."/>
        </authorList>
    </citation>
    <scope>NUCLEOTIDE SEQUENCE [LARGE SCALE GENOMIC DNA]</scope>
    <source>
        <strain evidence="2">cv. AL8/78</strain>
    </source>
</reference>
<organism evidence="2 3">
    <name type="scientific">Aegilops tauschii subsp. strangulata</name>
    <name type="common">Goatgrass</name>
    <dbReference type="NCBI Taxonomy" id="200361"/>
    <lineage>
        <taxon>Eukaryota</taxon>
        <taxon>Viridiplantae</taxon>
        <taxon>Streptophyta</taxon>
        <taxon>Embryophyta</taxon>
        <taxon>Tracheophyta</taxon>
        <taxon>Spermatophyta</taxon>
        <taxon>Magnoliopsida</taxon>
        <taxon>Liliopsida</taxon>
        <taxon>Poales</taxon>
        <taxon>Poaceae</taxon>
        <taxon>BOP clade</taxon>
        <taxon>Pooideae</taxon>
        <taxon>Triticodae</taxon>
        <taxon>Triticeae</taxon>
        <taxon>Triticinae</taxon>
        <taxon>Aegilops</taxon>
    </lineage>
</organism>
<evidence type="ECO:0000313" key="2">
    <source>
        <dbReference type="EnsemblPlants" id="AET1Gv20137500.4"/>
    </source>
</evidence>
<accession>A0A452XRY7</accession>
<proteinExistence type="predicted"/>